<dbReference type="GO" id="GO:0070531">
    <property type="term" value="C:BRCA1-A complex"/>
    <property type="evidence" value="ECO:0007669"/>
    <property type="project" value="InterPro"/>
</dbReference>
<evidence type="ECO:0000256" key="8">
    <source>
        <dbReference type="SAM" id="MobiDB-lite"/>
    </source>
</evidence>
<dbReference type="AlphaFoldDB" id="A0A5E4NF55"/>
<evidence type="ECO:0000256" key="4">
    <source>
        <dbReference type="ARBA" id="ARBA00022786"/>
    </source>
</evidence>
<comment type="similarity">
    <text evidence="1">Belongs to the peptidase M67A family. BRCC36 subfamily.</text>
</comment>
<dbReference type="CDD" id="cd08068">
    <property type="entry name" value="MPN_BRCC36"/>
    <property type="match status" value="1"/>
</dbReference>
<gene>
    <name evidence="10" type="ORF">CINCED_3A024664</name>
</gene>
<evidence type="ECO:0000256" key="6">
    <source>
        <dbReference type="ARBA" id="ARBA00022833"/>
    </source>
</evidence>
<dbReference type="InterPro" id="IPR037518">
    <property type="entry name" value="MPN"/>
</dbReference>
<dbReference type="GO" id="GO:0004843">
    <property type="term" value="F:cysteine-type deubiquitinase activity"/>
    <property type="evidence" value="ECO:0007669"/>
    <property type="project" value="InterPro"/>
</dbReference>
<keyword evidence="5" id="KW-0378">Hydrolase</keyword>
<feature type="compositionally biased region" description="Basic and acidic residues" evidence="8">
    <location>
        <begin position="289"/>
        <end position="305"/>
    </location>
</feature>
<dbReference type="GO" id="GO:0070552">
    <property type="term" value="C:BRISC complex"/>
    <property type="evidence" value="ECO:0007669"/>
    <property type="project" value="InterPro"/>
</dbReference>
<evidence type="ECO:0000313" key="10">
    <source>
        <dbReference type="EMBL" id="VVC41045.1"/>
    </source>
</evidence>
<protein>
    <submittedName>
        <fullName evidence="10">JAB1/MPN/MOV34 metalloenzyme domain,Brcc36 isopeptidase</fullName>
    </submittedName>
</protein>
<dbReference type="PANTHER" id="PTHR10410">
    <property type="entry name" value="EUKARYOTIC TRANSLATION INITIATION FACTOR 3 -RELATED"/>
    <property type="match status" value="1"/>
</dbReference>
<dbReference type="Gene3D" id="3.40.140.10">
    <property type="entry name" value="Cytidine Deaminase, domain 2"/>
    <property type="match status" value="1"/>
</dbReference>
<dbReference type="Pfam" id="PF01398">
    <property type="entry name" value="JAB"/>
    <property type="match status" value="1"/>
</dbReference>
<evidence type="ECO:0000256" key="5">
    <source>
        <dbReference type="ARBA" id="ARBA00022801"/>
    </source>
</evidence>
<keyword evidence="2" id="KW-0645">Protease</keyword>
<dbReference type="OrthoDB" id="446074at2759"/>
<dbReference type="GO" id="GO:0006281">
    <property type="term" value="P:DNA repair"/>
    <property type="evidence" value="ECO:0007669"/>
    <property type="project" value="InterPro"/>
</dbReference>
<dbReference type="GO" id="GO:0006508">
    <property type="term" value="P:proteolysis"/>
    <property type="evidence" value="ECO:0007669"/>
    <property type="project" value="UniProtKB-KW"/>
</dbReference>
<evidence type="ECO:0000256" key="1">
    <source>
        <dbReference type="ARBA" id="ARBA00008021"/>
    </source>
</evidence>
<sequence length="312" mass="34912">MNKKLNRLTDVYISDEVMLMFHNLALLTEKEEVAALMIGDKKVSANGISVSVTALSIPPRGEIKKDRVEIMSEDLVNAMEDAKEFSRIKGENLNVIGWYHSHPHITVWPSNVDLQTQLNLQNMDSCFVGIICSSYNTDTTAMVREMKAICFQAKQVEGLVHRIDVPFHVVPTACTSQMSLGIIVKHIGTLYDELENKFNRANETESCPVAQLHNESAYAVLGLHMLETVAKPMLQMFETQRESSYKRVQQLQAKLELLSAGGSDDLSCEGFEIPSDNLENQVILSKEKLAIRTNPPKETKKEKKSSMVSSPV</sequence>
<dbReference type="InterPro" id="IPR000555">
    <property type="entry name" value="JAMM/MPN+_dom"/>
</dbReference>
<proteinExistence type="inferred from homology"/>
<evidence type="ECO:0000256" key="2">
    <source>
        <dbReference type="ARBA" id="ARBA00022670"/>
    </source>
</evidence>
<dbReference type="SMART" id="SM00232">
    <property type="entry name" value="JAB_MPN"/>
    <property type="match status" value="1"/>
</dbReference>
<dbReference type="GO" id="GO:0046872">
    <property type="term" value="F:metal ion binding"/>
    <property type="evidence" value="ECO:0007669"/>
    <property type="project" value="UniProtKB-KW"/>
</dbReference>
<organism evidence="10 11">
    <name type="scientific">Cinara cedri</name>
    <dbReference type="NCBI Taxonomy" id="506608"/>
    <lineage>
        <taxon>Eukaryota</taxon>
        <taxon>Metazoa</taxon>
        <taxon>Ecdysozoa</taxon>
        <taxon>Arthropoda</taxon>
        <taxon>Hexapoda</taxon>
        <taxon>Insecta</taxon>
        <taxon>Pterygota</taxon>
        <taxon>Neoptera</taxon>
        <taxon>Paraneoptera</taxon>
        <taxon>Hemiptera</taxon>
        <taxon>Sternorrhyncha</taxon>
        <taxon>Aphidomorpha</taxon>
        <taxon>Aphidoidea</taxon>
        <taxon>Aphididae</taxon>
        <taxon>Lachninae</taxon>
        <taxon>Cinara</taxon>
    </lineage>
</organism>
<reference evidence="10 11" key="1">
    <citation type="submission" date="2019-08" db="EMBL/GenBank/DDBJ databases">
        <authorList>
            <person name="Alioto T."/>
            <person name="Alioto T."/>
            <person name="Gomez Garrido J."/>
        </authorList>
    </citation>
    <scope>NUCLEOTIDE SEQUENCE [LARGE SCALE GENOMIC DNA]</scope>
</reference>
<feature type="domain" description="MPN" evidence="9">
    <location>
        <begin position="11"/>
        <end position="151"/>
    </location>
</feature>
<accession>A0A5E4NF55</accession>
<dbReference type="InterPro" id="IPR033860">
    <property type="entry name" value="MPN_BRCC36"/>
</dbReference>
<dbReference type="InterPro" id="IPR050242">
    <property type="entry name" value="JAMM_MPN+_peptidase_M67A"/>
</dbReference>
<keyword evidence="3" id="KW-0479">Metal-binding</keyword>
<dbReference type="SUPFAM" id="SSF102712">
    <property type="entry name" value="JAB1/MPN domain"/>
    <property type="match status" value="1"/>
</dbReference>
<keyword evidence="4" id="KW-0833">Ubl conjugation pathway</keyword>
<feature type="region of interest" description="Disordered" evidence="8">
    <location>
        <begin position="289"/>
        <end position="312"/>
    </location>
</feature>
<keyword evidence="6" id="KW-0862">Zinc</keyword>
<dbReference type="InterPro" id="IPR040749">
    <property type="entry name" value="BRCC36_C"/>
</dbReference>
<keyword evidence="7" id="KW-0482">Metalloprotease</keyword>
<dbReference type="Proteomes" id="UP000325440">
    <property type="component" value="Unassembled WGS sequence"/>
</dbReference>
<dbReference type="PROSITE" id="PS50249">
    <property type="entry name" value="MPN"/>
    <property type="match status" value="1"/>
</dbReference>
<dbReference type="Pfam" id="PF18110">
    <property type="entry name" value="BRCC36_C"/>
    <property type="match status" value="1"/>
</dbReference>
<evidence type="ECO:0000256" key="3">
    <source>
        <dbReference type="ARBA" id="ARBA00022723"/>
    </source>
</evidence>
<dbReference type="EMBL" id="CABPRJ010001911">
    <property type="protein sequence ID" value="VVC41045.1"/>
    <property type="molecule type" value="Genomic_DNA"/>
</dbReference>
<evidence type="ECO:0000313" key="11">
    <source>
        <dbReference type="Proteomes" id="UP000325440"/>
    </source>
</evidence>
<keyword evidence="11" id="KW-1185">Reference proteome</keyword>
<dbReference type="GO" id="GO:0008237">
    <property type="term" value="F:metallopeptidase activity"/>
    <property type="evidence" value="ECO:0007669"/>
    <property type="project" value="UniProtKB-KW"/>
</dbReference>
<name>A0A5E4NF55_9HEMI</name>
<evidence type="ECO:0000259" key="9">
    <source>
        <dbReference type="PROSITE" id="PS50249"/>
    </source>
</evidence>
<evidence type="ECO:0000256" key="7">
    <source>
        <dbReference type="ARBA" id="ARBA00023049"/>
    </source>
</evidence>
<dbReference type="GO" id="GO:0070536">
    <property type="term" value="P:protein K63-linked deubiquitination"/>
    <property type="evidence" value="ECO:0007669"/>
    <property type="project" value="InterPro"/>
</dbReference>